<dbReference type="OrthoDB" id="203237at2759"/>
<evidence type="ECO:0000313" key="1">
    <source>
        <dbReference type="EnsemblMetazoa" id="PPA36928.1"/>
    </source>
</evidence>
<dbReference type="Proteomes" id="UP000005239">
    <property type="component" value="Unassembled WGS sequence"/>
</dbReference>
<accession>A0A8R1YW91</accession>
<evidence type="ECO:0000313" key="2">
    <source>
        <dbReference type="Proteomes" id="UP000005239"/>
    </source>
</evidence>
<reference evidence="1" key="2">
    <citation type="submission" date="2022-06" db="UniProtKB">
        <authorList>
            <consortium name="EnsemblMetazoa"/>
        </authorList>
    </citation>
    <scope>IDENTIFICATION</scope>
    <source>
        <strain evidence="1">PS312</strain>
    </source>
</reference>
<dbReference type="EnsemblMetazoa" id="PPA36928.1">
    <property type="protein sequence ID" value="PPA36928.1"/>
    <property type="gene ID" value="WBGene00275297"/>
</dbReference>
<accession>A0A2A6BF67</accession>
<organism evidence="1 2">
    <name type="scientific">Pristionchus pacificus</name>
    <name type="common">Parasitic nematode worm</name>
    <dbReference type="NCBI Taxonomy" id="54126"/>
    <lineage>
        <taxon>Eukaryota</taxon>
        <taxon>Metazoa</taxon>
        <taxon>Ecdysozoa</taxon>
        <taxon>Nematoda</taxon>
        <taxon>Chromadorea</taxon>
        <taxon>Rhabditida</taxon>
        <taxon>Rhabditina</taxon>
        <taxon>Diplogasteromorpha</taxon>
        <taxon>Diplogasteroidea</taxon>
        <taxon>Neodiplogasteridae</taxon>
        <taxon>Pristionchus</taxon>
    </lineage>
</organism>
<keyword evidence="2" id="KW-1185">Reference proteome</keyword>
<protein>
    <submittedName>
        <fullName evidence="1">Uncharacterized protein</fullName>
    </submittedName>
</protein>
<sequence>MLDQRGARITIIRHYVDLFLAKAGDQAQIVSIGSAFDTRKDRGHVVEWGKTGAEDSAAMGIFFCSQTQHDSFEEPPADIEMSFVIKPIDLDGLKQRLDV</sequence>
<gene>
    <name evidence="1" type="primary">WBGene00275297</name>
</gene>
<reference evidence="2" key="1">
    <citation type="journal article" date="2008" name="Nat. Genet.">
        <title>The Pristionchus pacificus genome provides a unique perspective on nematode lifestyle and parasitism.</title>
        <authorList>
            <person name="Dieterich C."/>
            <person name="Clifton S.W."/>
            <person name="Schuster L.N."/>
            <person name="Chinwalla A."/>
            <person name="Delehaunty K."/>
            <person name="Dinkelacker I."/>
            <person name="Fulton L."/>
            <person name="Fulton R."/>
            <person name="Godfrey J."/>
            <person name="Minx P."/>
            <person name="Mitreva M."/>
            <person name="Roeseler W."/>
            <person name="Tian H."/>
            <person name="Witte H."/>
            <person name="Yang S.P."/>
            <person name="Wilson R.K."/>
            <person name="Sommer R.J."/>
        </authorList>
    </citation>
    <scope>NUCLEOTIDE SEQUENCE [LARGE SCALE GENOMIC DNA]</scope>
    <source>
        <strain evidence="2">PS312</strain>
    </source>
</reference>
<name>A0A2A6BF67_PRIPA</name>
<dbReference type="AlphaFoldDB" id="A0A2A6BF67"/>
<proteinExistence type="predicted"/>